<name>A0A537JID1_9BACT</name>
<feature type="transmembrane region" description="Helical" evidence="1">
    <location>
        <begin position="107"/>
        <end position="140"/>
    </location>
</feature>
<feature type="transmembrane region" description="Helical" evidence="1">
    <location>
        <begin position="42"/>
        <end position="60"/>
    </location>
</feature>
<comment type="caution">
    <text evidence="2">The sequence shown here is derived from an EMBL/GenBank/DDBJ whole genome shotgun (WGS) entry which is preliminary data.</text>
</comment>
<feature type="transmembrane region" description="Helical" evidence="1">
    <location>
        <begin position="201"/>
        <end position="223"/>
    </location>
</feature>
<dbReference type="AlphaFoldDB" id="A0A537JID1"/>
<protein>
    <submittedName>
        <fullName evidence="2">Uncharacterized protein</fullName>
    </submittedName>
</protein>
<evidence type="ECO:0000313" key="2">
    <source>
        <dbReference type="EMBL" id="TMI83264.1"/>
    </source>
</evidence>
<organism evidence="2 3">
    <name type="scientific">Candidatus Segetimicrobium genomatis</name>
    <dbReference type="NCBI Taxonomy" id="2569760"/>
    <lineage>
        <taxon>Bacteria</taxon>
        <taxon>Bacillati</taxon>
        <taxon>Candidatus Sysuimicrobiota</taxon>
        <taxon>Candidatus Sysuimicrobiia</taxon>
        <taxon>Candidatus Sysuimicrobiales</taxon>
        <taxon>Candidatus Segetimicrobiaceae</taxon>
        <taxon>Candidatus Segetimicrobium</taxon>
    </lineage>
</organism>
<evidence type="ECO:0000256" key="1">
    <source>
        <dbReference type="SAM" id="Phobius"/>
    </source>
</evidence>
<keyword evidence="1" id="KW-0812">Transmembrane</keyword>
<dbReference type="Proteomes" id="UP000320048">
    <property type="component" value="Unassembled WGS sequence"/>
</dbReference>
<keyword evidence="1" id="KW-0472">Membrane</keyword>
<feature type="transmembrane region" description="Helical" evidence="1">
    <location>
        <begin position="160"/>
        <end position="189"/>
    </location>
</feature>
<evidence type="ECO:0000313" key="3">
    <source>
        <dbReference type="Proteomes" id="UP000320048"/>
    </source>
</evidence>
<dbReference type="EMBL" id="VBAO01000082">
    <property type="protein sequence ID" value="TMI83264.1"/>
    <property type="molecule type" value="Genomic_DNA"/>
</dbReference>
<keyword evidence="1" id="KW-1133">Transmembrane helix</keyword>
<accession>A0A537JID1</accession>
<gene>
    <name evidence="2" type="ORF">E6H04_03360</name>
</gene>
<reference evidence="2 3" key="1">
    <citation type="journal article" date="2019" name="Nat. Microbiol.">
        <title>Mediterranean grassland soil C-N compound turnover is dependent on rainfall and depth, and is mediated by genomically divergent microorganisms.</title>
        <authorList>
            <person name="Diamond S."/>
            <person name="Andeer P.F."/>
            <person name="Li Z."/>
            <person name="Crits-Christoph A."/>
            <person name="Burstein D."/>
            <person name="Anantharaman K."/>
            <person name="Lane K.R."/>
            <person name="Thomas B.C."/>
            <person name="Pan C."/>
            <person name="Northen T.R."/>
            <person name="Banfield J.F."/>
        </authorList>
    </citation>
    <scope>NUCLEOTIDE SEQUENCE [LARGE SCALE GENOMIC DNA]</scope>
    <source>
        <strain evidence="2">NP_7</strain>
    </source>
</reference>
<feature type="transmembrane region" description="Helical" evidence="1">
    <location>
        <begin position="66"/>
        <end position="86"/>
    </location>
</feature>
<feature type="transmembrane region" description="Helical" evidence="1">
    <location>
        <begin position="6"/>
        <end position="30"/>
    </location>
</feature>
<proteinExistence type="predicted"/>
<sequence length="224" mass="23536">MSAWLALLVMGAYHGLNPGMGWLFAVALGLQQQDGRAIGRSLIPISLGHMAALAVIAALLGVGQALWHLGSLRSLTALALVAVGSYKLFRYSRHPRWFGMRVNAGQLFAWSFLMAGAHGAGLMAAPFLLGLGGATAFAIACAAQLGLDHSLPAALRPEAVAPLAVWAAAIGLHTLAMLGVMALVAHLVYRKFGLMVLRWGWINFDLIWAAALLVVGGIAFVHAV</sequence>